<dbReference type="InterPro" id="IPR008042">
    <property type="entry name" value="Retrotrans_Pao"/>
</dbReference>
<name>A0AB37A0C6_9BACT</name>
<evidence type="ECO:0000256" key="1">
    <source>
        <dbReference type="SAM" id="Phobius"/>
    </source>
</evidence>
<organism evidence="2 3">
    <name type="scientific">Malaciobacter marinus</name>
    <dbReference type="NCBI Taxonomy" id="505249"/>
    <lineage>
        <taxon>Bacteria</taxon>
        <taxon>Pseudomonadati</taxon>
        <taxon>Campylobacterota</taxon>
        <taxon>Epsilonproteobacteria</taxon>
        <taxon>Campylobacterales</taxon>
        <taxon>Arcobacteraceae</taxon>
        <taxon>Malaciobacter</taxon>
    </lineage>
</organism>
<proteinExistence type="predicted"/>
<dbReference type="EMBL" id="PTIW01000005">
    <property type="protein sequence ID" value="PPK62096.1"/>
    <property type="molecule type" value="Genomic_DNA"/>
</dbReference>
<dbReference type="AlphaFoldDB" id="A0AB37A0C6"/>
<protein>
    <submittedName>
        <fullName evidence="2">Uncharacterized protein</fullName>
    </submittedName>
</protein>
<feature type="transmembrane region" description="Helical" evidence="1">
    <location>
        <begin position="6"/>
        <end position="24"/>
    </location>
</feature>
<reference evidence="2 3" key="1">
    <citation type="submission" date="2018-02" db="EMBL/GenBank/DDBJ databases">
        <title>Subsurface microbial communities from deep shales in Ohio and West Virginia, USA.</title>
        <authorList>
            <person name="Wrighton K."/>
        </authorList>
    </citation>
    <scope>NUCLEOTIDE SEQUENCE [LARGE SCALE GENOMIC DNA]</scope>
    <source>
        <strain evidence="2 3">MARC-MIP3H16</strain>
    </source>
</reference>
<dbReference type="Pfam" id="PF05380">
    <property type="entry name" value="Peptidase_A17"/>
    <property type="match status" value="1"/>
</dbReference>
<comment type="caution">
    <text evidence="2">The sequence shown here is derived from an EMBL/GenBank/DDBJ whole genome shotgun (WGS) entry which is preliminary data.</text>
</comment>
<sequence length="101" mass="12191">MQIIDLILISLTLLAIYILIRKKFLKTKIINSKTQKKEDIIKEYENEMTRILYEFKDDEKQLSIKRKEFLIKVNKELAMNIFFDANETQEIIQRLINIKLN</sequence>
<evidence type="ECO:0000313" key="3">
    <source>
        <dbReference type="Proteomes" id="UP000239861"/>
    </source>
</evidence>
<accession>A0AB37A0C6</accession>
<dbReference type="RefSeq" id="WP_079577179.1">
    <property type="nucleotide sequence ID" value="NZ_FUYO01000003.1"/>
</dbReference>
<keyword evidence="1" id="KW-1133">Transmembrane helix</keyword>
<evidence type="ECO:0000313" key="2">
    <source>
        <dbReference type="EMBL" id="PPK62096.1"/>
    </source>
</evidence>
<keyword evidence="1" id="KW-0812">Transmembrane</keyword>
<dbReference type="Proteomes" id="UP000239861">
    <property type="component" value="Unassembled WGS sequence"/>
</dbReference>
<gene>
    <name evidence="2" type="ORF">B0F89_10526</name>
</gene>
<keyword evidence="1" id="KW-0472">Membrane</keyword>